<reference evidence="5" key="2">
    <citation type="submission" date="2016-06" db="EMBL/GenBank/DDBJ databases">
        <authorList>
            <person name="Kjaerup R.B."/>
            <person name="Dalgaard T.S."/>
            <person name="Juul-Madsen H.R."/>
        </authorList>
    </citation>
    <scope>NUCLEOTIDE SEQUENCE [LARGE SCALE GENOMIC DNA]</scope>
    <source>
        <strain evidence="5">DSM 43168</strain>
    </source>
</reference>
<evidence type="ECO:0000256" key="2">
    <source>
        <dbReference type="ARBA" id="ARBA00022553"/>
    </source>
</evidence>
<dbReference type="PROSITE" id="PS50075">
    <property type="entry name" value="CARRIER"/>
    <property type="match status" value="1"/>
</dbReference>
<evidence type="ECO:0000313" key="5">
    <source>
        <dbReference type="EMBL" id="SCF21188.1"/>
    </source>
</evidence>
<accession>A0A1C4YKI0</accession>
<reference evidence="4 7" key="3">
    <citation type="submission" date="2020-07" db="EMBL/GenBank/DDBJ databases">
        <title>A bifunctional nitrone conjugated secondary metabolite targeting the ribosome.</title>
        <authorList>
            <person name="Limbrick E.M."/>
            <person name="Graf M."/>
            <person name="Derewacz D.K."/>
            <person name="Nguyen F."/>
            <person name="Spraggins J.M."/>
            <person name="Wieland M."/>
            <person name="Ynigez-Gutierrez A.E."/>
            <person name="Reisman B.J."/>
            <person name="Zinshteyn B."/>
            <person name="McCulloch K."/>
            <person name="Iverson T.M."/>
            <person name="Green R."/>
            <person name="Wilson D.N."/>
            <person name="Bachmann B.O."/>
        </authorList>
    </citation>
    <scope>NUCLEOTIDE SEQUENCE [LARGE SCALE GENOMIC DNA]</scope>
    <source>
        <strain evidence="4">Aurantiaca</strain>
        <strain evidence="7">aurantiaca</strain>
    </source>
</reference>
<organism evidence="5 6">
    <name type="scientific">Micromonospora carbonacea</name>
    <dbReference type="NCBI Taxonomy" id="47853"/>
    <lineage>
        <taxon>Bacteria</taxon>
        <taxon>Bacillati</taxon>
        <taxon>Actinomycetota</taxon>
        <taxon>Actinomycetes</taxon>
        <taxon>Micromonosporales</taxon>
        <taxon>Micromonosporaceae</taxon>
        <taxon>Micromonospora</taxon>
    </lineage>
</organism>
<dbReference type="Gene3D" id="1.10.1200.10">
    <property type="entry name" value="ACP-like"/>
    <property type="match status" value="1"/>
</dbReference>
<dbReference type="Proteomes" id="UP000509335">
    <property type="component" value="Chromosome"/>
</dbReference>
<dbReference type="InterPro" id="IPR009081">
    <property type="entry name" value="PP-bd_ACP"/>
</dbReference>
<sequence>MTNTEAALTQAHSRVVDTLAEMIRRDVGALSADKRIVDDLGLDSTSILELLMKLEDEFGVEFDPDTFEPRHFETIGTLTEYVAGQAEEQE</sequence>
<keyword evidence="2" id="KW-0597">Phosphoprotein</keyword>
<protein>
    <submittedName>
        <fullName evidence="5">Acyl carrier protein</fullName>
    </submittedName>
</protein>
<name>A0A1C4YKI0_9ACTN</name>
<keyword evidence="1" id="KW-0596">Phosphopantetheine</keyword>
<dbReference type="InterPro" id="IPR006162">
    <property type="entry name" value="Ppantetheine_attach_site"/>
</dbReference>
<dbReference type="KEGG" id="mcab:HXZ27_03350"/>
<dbReference type="InterPro" id="IPR036736">
    <property type="entry name" value="ACP-like_sf"/>
</dbReference>
<reference evidence="6" key="1">
    <citation type="submission" date="2016-06" db="EMBL/GenBank/DDBJ databases">
        <authorList>
            <person name="Varghese N."/>
            <person name="Submissions Spin"/>
        </authorList>
    </citation>
    <scope>NUCLEOTIDE SEQUENCE [LARGE SCALE GENOMIC DNA]</scope>
    <source>
        <strain evidence="6">DSM 43168</strain>
    </source>
</reference>
<dbReference type="RefSeq" id="WP_074475152.1">
    <property type="nucleotide sequence ID" value="NZ_CBDRIN010000028.1"/>
</dbReference>
<gene>
    <name evidence="5" type="ORF">GA0070563_106209</name>
    <name evidence="4" type="ORF">HXZ27_03350</name>
</gene>
<evidence type="ECO:0000313" key="7">
    <source>
        <dbReference type="Proteomes" id="UP000509335"/>
    </source>
</evidence>
<evidence type="ECO:0000313" key="6">
    <source>
        <dbReference type="Proteomes" id="UP000183585"/>
    </source>
</evidence>
<dbReference type="Pfam" id="PF00550">
    <property type="entry name" value="PP-binding"/>
    <property type="match status" value="1"/>
</dbReference>
<dbReference type="EMBL" id="FMCT01000006">
    <property type="protein sequence ID" value="SCF21188.1"/>
    <property type="molecule type" value="Genomic_DNA"/>
</dbReference>
<dbReference type="SUPFAM" id="SSF47336">
    <property type="entry name" value="ACP-like"/>
    <property type="match status" value="1"/>
</dbReference>
<keyword evidence="6" id="KW-1185">Reference proteome</keyword>
<dbReference type="EMBL" id="CP058322">
    <property type="protein sequence ID" value="QLD23381.1"/>
    <property type="molecule type" value="Genomic_DNA"/>
</dbReference>
<evidence type="ECO:0000256" key="1">
    <source>
        <dbReference type="ARBA" id="ARBA00022450"/>
    </source>
</evidence>
<evidence type="ECO:0000259" key="3">
    <source>
        <dbReference type="PROSITE" id="PS50075"/>
    </source>
</evidence>
<feature type="domain" description="Carrier" evidence="3">
    <location>
        <begin position="6"/>
        <end position="86"/>
    </location>
</feature>
<dbReference type="Proteomes" id="UP000183585">
    <property type="component" value="Unassembled WGS sequence"/>
</dbReference>
<dbReference type="AlphaFoldDB" id="A0A1C4YKI0"/>
<dbReference type="GeneID" id="301309698"/>
<dbReference type="PROSITE" id="PS00012">
    <property type="entry name" value="PHOSPHOPANTETHEINE"/>
    <property type="match status" value="1"/>
</dbReference>
<proteinExistence type="predicted"/>
<evidence type="ECO:0000313" key="4">
    <source>
        <dbReference type="EMBL" id="QLD23381.1"/>
    </source>
</evidence>